<dbReference type="EMBL" id="FWXF01000019">
    <property type="protein sequence ID" value="SMC26990.1"/>
    <property type="molecule type" value="Genomic_DNA"/>
</dbReference>
<evidence type="ECO:0000256" key="4">
    <source>
        <dbReference type="ARBA" id="ARBA00022989"/>
    </source>
</evidence>
<dbReference type="PANTHER" id="PTHR30572">
    <property type="entry name" value="MEMBRANE COMPONENT OF TRANSPORTER-RELATED"/>
    <property type="match status" value="1"/>
</dbReference>
<evidence type="ECO:0000313" key="12">
    <source>
        <dbReference type="Proteomes" id="UP000192783"/>
    </source>
</evidence>
<sequence>MGRAQPLKSLTVWFAAALLLGMGSLCEPSLAASARQHLLGLTRFSDRSTGSPGCEAAARYIEEQFQRFGLKNVGMQFYFQPVPVLDRAVLQVGTQAYPLFPWGPNMAMLPRTPEEGLRGPLVYVGKGELPRMDHQPLQGAIVLMDQASAGNWWIAASLSAKAVIFLGDVEDTQEHFRDKDIPTPLAFPRFYAPPQTAQRLKDLAKTHGEGIVRARAHWENRVAQNVYGLIPGRSPDLSQELVVIEASFDASTHVVGRAPGADQAVSAAMLLKLAEELAARPPERSVLLLATSGYGQGLAGSRYFTWVARGRRKDIRQERRGIKHRRKELKALLSAYIQPIPWRTGDPERDRLVWQEVVERAKDEADRLTRRIQYRKVASDGQAGTDAEIDALATRARRCRRLSWQDAPTRLDDDQKRLALELFAQARKPLEQEERELNQRWRVVHSWRKMRNLLDDYQTILHLSLNLSSRSLPMGLSEWGSTFPVREQVRRLARNLRLTDIMEEAAERSATISGTPRLFERTGRHGAGGTSKAVENPGLHCLACDIGALSDCSSVTLTTLNNRRLVWGTPNDTTDRIHWKNVDLLERFLPPFFQFVLSHPDLKGSCRKGVQGLAAVQGKALFIRQGELFPDQPAPGTIVCAIQGTTVFRTMTFRDGTFLLPGVANKRVAFQKVILEPYGIDPTTGRIAWTADKVQTGKNNYRLKIKGRVASTTLVMFHCEQTDVIGAFNPRQLGHLTKVRLLDAVTGARPLKYWYSRVDGRDTFGISVFLEKGTRFKLILADTLWRNEFLLLNADPRNPQGLGYLAGSPPILSRVSSRVAHDLRTLVAHRLDNLQRRGIRNKYLENLYREAARELKDADAAAQANRHPLVWNKTVSAWAKLNVVYSEIEKTQRDILGGVMFFVALFVPFAYCLERYLFCFRNIYKQITAFFLILLTTIFTIKALHPAFQLTYNPMVVIIAFFIVGLSLLVSWIIFVRFEQEMEAVQKGPDGLASGREGVNKWQAFGAGFAIGASNLHRRRLRTALTCVTLIILTFTVMSFTNVKSLTKTTMARIADSAPYSGVLIHHIIWRPLTSLTLSDLQARFAGQARIWPRAWIDPAHPSQRFVATVSHNLRETAVQGVLGLGVHAPRNFRKIVVRGRWFTQDNERAVLLPVNLARKLGLDPQPDGTITVTLWEQPFRVVGYFDPQKLESYRDLDSHRIQPAYLEIAPDEEISEVEVEAMESGEEILPMTQRFRFARADSLVLMPFETCRSLGGSLRAIALVTDNPARARGIAEDLSRWFSYPLFVGAQQTWYHTAGKAIRYQGVANLVVPILIVVFICLNTMIGHVHERKTEIGVYTSVGLAPVHVGFLFIVEALSLAVLSTVIGYILAQLTAKLVGTWPLFAELTFNYSSLASVACMVLVFSVVLLASLYPARMAAEMAMPDVTRSWTLPEAQGDLLELRLPFLLKPEEELGIIHFLESFIRDHQDVAHGAFIVDEASLVPDDSIARPAQMPYPVCLTLRANVWLAPFDFGIKQRLHLHCCPSKENPGYMEVAVQMIRLSGERSAWERTNKNFIRVLRKRMLLWRLLDDETKARYAQAGPPPDTLEGSEATLETSAS</sequence>
<comment type="similarity">
    <text evidence="6">Belongs to the ABC-4 integral membrane protein family.</text>
</comment>
<feature type="region of interest" description="Disordered" evidence="7">
    <location>
        <begin position="1580"/>
        <end position="1602"/>
    </location>
</feature>
<dbReference type="STRING" id="1121390.SAMN02746041_02833"/>
<dbReference type="OrthoDB" id="9773692at2"/>
<dbReference type="Pfam" id="PF04389">
    <property type="entry name" value="Peptidase_M28"/>
    <property type="match status" value="1"/>
</dbReference>
<protein>
    <submittedName>
        <fullName evidence="11">Peptidase family M28</fullName>
    </submittedName>
</protein>
<dbReference type="InterPro" id="IPR003838">
    <property type="entry name" value="ABC3_permease_C"/>
</dbReference>
<feature type="transmembrane region" description="Helical" evidence="8">
    <location>
        <begin position="929"/>
        <end position="948"/>
    </location>
</feature>
<keyword evidence="2" id="KW-1003">Cell membrane</keyword>
<organism evidence="11 12">
    <name type="scientific">Desulfacinum hydrothermale DSM 13146</name>
    <dbReference type="NCBI Taxonomy" id="1121390"/>
    <lineage>
        <taxon>Bacteria</taxon>
        <taxon>Pseudomonadati</taxon>
        <taxon>Thermodesulfobacteriota</taxon>
        <taxon>Syntrophobacteria</taxon>
        <taxon>Syntrophobacterales</taxon>
        <taxon>Syntrophobacteraceae</taxon>
        <taxon>Desulfacinum</taxon>
    </lineage>
</organism>
<evidence type="ECO:0000256" key="3">
    <source>
        <dbReference type="ARBA" id="ARBA00022692"/>
    </source>
</evidence>
<evidence type="ECO:0000256" key="8">
    <source>
        <dbReference type="SAM" id="Phobius"/>
    </source>
</evidence>
<feature type="transmembrane region" description="Helical" evidence="8">
    <location>
        <begin position="1023"/>
        <end position="1041"/>
    </location>
</feature>
<proteinExistence type="inferred from homology"/>
<evidence type="ECO:0000259" key="9">
    <source>
        <dbReference type="Pfam" id="PF02687"/>
    </source>
</evidence>
<dbReference type="InterPro" id="IPR007484">
    <property type="entry name" value="Peptidase_M28"/>
</dbReference>
<dbReference type="GO" id="GO:0022857">
    <property type="term" value="F:transmembrane transporter activity"/>
    <property type="evidence" value="ECO:0007669"/>
    <property type="project" value="TreeGrafter"/>
</dbReference>
<evidence type="ECO:0000256" key="2">
    <source>
        <dbReference type="ARBA" id="ARBA00022475"/>
    </source>
</evidence>
<evidence type="ECO:0000256" key="6">
    <source>
        <dbReference type="ARBA" id="ARBA00038076"/>
    </source>
</evidence>
<feature type="transmembrane region" description="Helical" evidence="8">
    <location>
        <begin position="1311"/>
        <end position="1330"/>
    </location>
</feature>
<evidence type="ECO:0000259" key="10">
    <source>
        <dbReference type="Pfam" id="PF04389"/>
    </source>
</evidence>
<accession>A0A1W1XSP5</accession>
<comment type="subcellular location">
    <subcellularLocation>
        <location evidence="1">Cell membrane</location>
        <topology evidence="1">Multi-pass membrane protein</topology>
    </subcellularLocation>
</comment>
<dbReference type="PANTHER" id="PTHR30572:SF4">
    <property type="entry name" value="ABC TRANSPORTER PERMEASE YTRF"/>
    <property type="match status" value="1"/>
</dbReference>
<keyword evidence="4 8" id="KW-1133">Transmembrane helix</keyword>
<dbReference type="Proteomes" id="UP000192783">
    <property type="component" value="Unassembled WGS sequence"/>
</dbReference>
<dbReference type="SUPFAM" id="SSF53187">
    <property type="entry name" value="Zn-dependent exopeptidases"/>
    <property type="match status" value="1"/>
</dbReference>
<keyword evidence="5 8" id="KW-0472">Membrane</keyword>
<evidence type="ECO:0000256" key="5">
    <source>
        <dbReference type="ARBA" id="ARBA00023136"/>
    </source>
</evidence>
<dbReference type="Pfam" id="PF02687">
    <property type="entry name" value="FtsX"/>
    <property type="match status" value="1"/>
</dbReference>
<feature type="domain" description="Peptidase M28" evidence="10">
    <location>
        <begin position="225"/>
        <end position="305"/>
    </location>
</feature>
<dbReference type="Gene3D" id="3.40.630.10">
    <property type="entry name" value="Zn peptidases"/>
    <property type="match status" value="1"/>
</dbReference>
<feature type="transmembrane region" description="Helical" evidence="8">
    <location>
        <begin position="1393"/>
        <end position="1415"/>
    </location>
</feature>
<feature type="domain" description="ABC3 transporter permease C-terminal" evidence="9">
    <location>
        <begin position="1313"/>
        <end position="1422"/>
    </location>
</feature>
<dbReference type="RefSeq" id="WP_084058744.1">
    <property type="nucleotide sequence ID" value="NZ_FWXF01000019.1"/>
</dbReference>
<dbReference type="GO" id="GO:0005886">
    <property type="term" value="C:plasma membrane"/>
    <property type="evidence" value="ECO:0007669"/>
    <property type="project" value="UniProtKB-SubCell"/>
</dbReference>
<reference evidence="11 12" key="1">
    <citation type="submission" date="2017-04" db="EMBL/GenBank/DDBJ databases">
        <authorList>
            <person name="Afonso C.L."/>
            <person name="Miller P.J."/>
            <person name="Scott M.A."/>
            <person name="Spackman E."/>
            <person name="Goraichik I."/>
            <person name="Dimitrov K.M."/>
            <person name="Suarez D.L."/>
            <person name="Swayne D.E."/>
        </authorList>
    </citation>
    <scope>NUCLEOTIDE SEQUENCE [LARGE SCALE GENOMIC DNA]</scope>
    <source>
        <strain evidence="11 12">DSM 13146</strain>
    </source>
</reference>
<evidence type="ECO:0000256" key="1">
    <source>
        <dbReference type="ARBA" id="ARBA00004651"/>
    </source>
</evidence>
<keyword evidence="3 8" id="KW-0812">Transmembrane</keyword>
<feature type="transmembrane region" description="Helical" evidence="8">
    <location>
        <begin position="895"/>
        <end position="917"/>
    </location>
</feature>
<gene>
    <name evidence="11" type="ORF">SAMN02746041_02833</name>
</gene>
<evidence type="ECO:0000313" key="11">
    <source>
        <dbReference type="EMBL" id="SMC26990.1"/>
    </source>
</evidence>
<keyword evidence="12" id="KW-1185">Reference proteome</keyword>
<feature type="transmembrane region" description="Helical" evidence="8">
    <location>
        <begin position="954"/>
        <end position="976"/>
    </location>
</feature>
<name>A0A1W1XSP5_9BACT</name>
<dbReference type="InterPro" id="IPR050250">
    <property type="entry name" value="Macrolide_Exporter_MacB"/>
</dbReference>
<evidence type="ECO:0000256" key="7">
    <source>
        <dbReference type="SAM" id="MobiDB-lite"/>
    </source>
</evidence>
<feature type="transmembrane region" description="Helical" evidence="8">
    <location>
        <begin position="1350"/>
        <end position="1373"/>
    </location>
</feature>